<dbReference type="AlphaFoldDB" id="A0A418WCV0"/>
<organism evidence="1 2">
    <name type="scientific">Oleomonas cavernae</name>
    <dbReference type="NCBI Taxonomy" id="2320859"/>
    <lineage>
        <taxon>Bacteria</taxon>
        <taxon>Pseudomonadati</taxon>
        <taxon>Pseudomonadota</taxon>
        <taxon>Alphaproteobacteria</taxon>
        <taxon>Acetobacterales</taxon>
        <taxon>Acetobacteraceae</taxon>
        <taxon>Oleomonas</taxon>
    </lineage>
</organism>
<dbReference type="Gene3D" id="2.60.40.10">
    <property type="entry name" value="Immunoglobulins"/>
    <property type="match status" value="1"/>
</dbReference>
<dbReference type="InterPro" id="IPR013783">
    <property type="entry name" value="Ig-like_fold"/>
</dbReference>
<dbReference type="Proteomes" id="UP000284605">
    <property type="component" value="Unassembled WGS sequence"/>
</dbReference>
<gene>
    <name evidence="1" type="ORF">D3874_12915</name>
</gene>
<name>A0A418WCV0_9PROT</name>
<sequence length="137" mass="15356">MIEPGARRLVRLSLLEAPTDRERVWRVAFRPMVGETSAEGSALKVLVAYNILVIALPPAPRAEVAARRNGRTLFLENHGNSNALLFDGRQCDAAGGNCRELPSRRLYAGNDWRLELPYDTPAEWRVEVAGKILNNRY</sequence>
<accession>A0A418WCV0</accession>
<proteinExistence type="predicted"/>
<dbReference type="EMBL" id="QYUK01000011">
    <property type="protein sequence ID" value="RJF87814.1"/>
    <property type="molecule type" value="Genomic_DNA"/>
</dbReference>
<comment type="caution">
    <text evidence="1">The sequence shown here is derived from an EMBL/GenBank/DDBJ whole genome shotgun (WGS) entry which is preliminary data.</text>
</comment>
<keyword evidence="2" id="KW-1185">Reference proteome</keyword>
<protein>
    <recommendedName>
        <fullName evidence="3">Pili assembly chaperone N-terminal domain-containing protein</fullName>
    </recommendedName>
</protein>
<evidence type="ECO:0008006" key="3">
    <source>
        <dbReference type="Google" id="ProtNLM"/>
    </source>
</evidence>
<evidence type="ECO:0000313" key="1">
    <source>
        <dbReference type="EMBL" id="RJF87814.1"/>
    </source>
</evidence>
<evidence type="ECO:0000313" key="2">
    <source>
        <dbReference type="Proteomes" id="UP000284605"/>
    </source>
</evidence>
<reference evidence="1 2" key="1">
    <citation type="submission" date="2018-09" db="EMBL/GenBank/DDBJ databases">
        <authorList>
            <person name="Zhu H."/>
        </authorList>
    </citation>
    <scope>NUCLEOTIDE SEQUENCE [LARGE SCALE GENOMIC DNA]</scope>
    <source>
        <strain evidence="1 2">K1W22B-8</strain>
    </source>
</reference>